<proteinExistence type="predicted"/>
<evidence type="ECO:0000259" key="1">
    <source>
        <dbReference type="Pfam" id="PF01609"/>
    </source>
</evidence>
<name>A0A1G6ZWG2_9EURY</name>
<evidence type="ECO:0000313" key="2">
    <source>
        <dbReference type="EMBL" id="SDE06850.1"/>
    </source>
</evidence>
<dbReference type="SUPFAM" id="SSF53098">
    <property type="entry name" value="Ribonuclease H-like"/>
    <property type="match status" value="1"/>
</dbReference>
<dbReference type="GO" id="GO:0006313">
    <property type="term" value="P:DNA transposition"/>
    <property type="evidence" value="ECO:0007669"/>
    <property type="project" value="InterPro"/>
</dbReference>
<dbReference type="GO" id="GO:0004803">
    <property type="term" value="F:transposase activity"/>
    <property type="evidence" value="ECO:0007669"/>
    <property type="project" value="InterPro"/>
</dbReference>
<reference evidence="2 3" key="1">
    <citation type="submission" date="2016-10" db="EMBL/GenBank/DDBJ databases">
        <authorList>
            <person name="Varghese N."/>
            <person name="Submissions S."/>
        </authorList>
    </citation>
    <scope>NUCLEOTIDE SEQUENCE [LARGE SCALE GENOMIC DNA]</scope>
    <source>
        <strain evidence="2 3">CDM_1</strain>
    </source>
</reference>
<dbReference type="Pfam" id="PF01609">
    <property type="entry name" value="DDE_Tnp_1"/>
    <property type="match status" value="1"/>
</dbReference>
<sequence>PYKQNSKWEEDDAPSYPKGDLVERLLDRAQEFVDLDEVLLDRGFYANDVYAAIEDRGLTYTTPVPKYTDEYENIEDIKAMDDADMAVEPDVGFWKDGELQHKAHFLYVPVKADDADGNYAVFVTNRDSVDTAGEIKHVVNQYRRRWDIENQYKTIVEYLPRTSSTDYRVRLTNFVLAALIYNLWRLTDYLIKVAIDMDVRAPPVLTAKTFANVLGQYLLRLG</sequence>
<protein>
    <submittedName>
        <fullName evidence="2">Transposase DDE domain-containing protein</fullName>
    </submittedName>
</protein>
<dbReference type="EMBL" id="FMZP01000131">
    <property type="protein sequence ID" value="SDE06850.1"/>
    <property type="molecule type" value="Genomic_DNA"/>
</dbReference>
<feature type="non-terminal residue" evidence="2">
    <location>
        <position position="1"/>
    </location>
</feature>
<dbReference type="Proteomes" id="UP000324021">
    <property type="component" value="Unassembled WGS sequence"/>
</dbReference>
<dbReference type="RefSeq" id="WP_149782738.1">
    <property type="nucleotide sequence ID" value="NZ_FMZP01000131.1"/>
</dbReference>
<evidence type="ECO:0000313" key="3">
    <source>
        <dbReference type="Proteomes" id="UP000324021"/>
    </source>
</evidence>
<dbReference type="InterPro" id="IPR002559">
    <property type="entry name" value="Transposase_11"/>
</dbReference>
<gene>
    <name evidence="2" type="ORF">SAMN05192552_11311</name>
</gene>
<accession>A0A1G6ZWG2</accession>
<organism evidence="2 3">
    <name type="scientific">Natrinema hispanicum</name>
    <dbReference type="NCBI Taxonomy" id="392421"/>
    <lineage>
        <taxon>Archaea</taxon>
        <taxon>Methanobacteriati</taxon>
        <taxon>Methanobacteriota</taxon>
        <taxon>Stenosarchaea group</taxon>
        <taxon>Halobacteria</taxon>
        <taxon>Halobacteriales</taxon>
        <taxon>Natrialbaceae</taxon>
        <taxon>Natrinema</taxon>
    </lineage>
</organism>
<dbReference type="AlphaFoldDB" id="A0A1G6ZWG2"/>
<dbReference type="GO" id="GO:0003677">
    <property type="term" value="F:DNA binding"/>
    <property type="evidence" value="ECO:0007669"/>
    <property type="project" value="InterPro"/>
</dbReference>
<dbReference type="InterPro" id="IPR012337">
    <property type="entry name" value="RNaseH-like_sf"/>
</dbReference>
<feature type="domain" description="Transposase IS4-like" evidence="1">
    <location>
        <begin position="22"/>
        <end position="183"/>
    </location>
</feature>